<evidence type="ECO:0000256" key="5">
    <source>
        <dbReference type="SAM" id="Phobius"/>
    </source>
</evidence>
<evidence type="ECO:0000256" key="2">
    <source>
        <dbReference type="ARBA" id="ARBA00022692"/>
    </source>
</evidence>
<sequence>MSNHSGKEERMWAIIVHLSALIGLIVPLGNVLGPLIVWLVKREEGAFFDAHGKEALNFNISVTIYAAIASLLLVIFIGALLLIALFLFWVILVIMAAVKANEGKEFQYPLIFRFIK</sequence>
<dbReference type="AlphaFoldDB" id="A0A0K9YWL8"/>
<evidence type="ECO:0000313" key="8">
    <source>
        <dbReference type="Proteomes" id="UP000036834"/>
    </source>
</evidence>
<dbReference type="RefSeq" id="WP_049739069.1">
    <property type="nucleotide sequence ID" value="NZ_BJON01000015.1"/>
</dbReference>
<keyword evidence="7" id="KW-0328">Glycosyltransferase</keyword>
<keyword evidence="2 5" id="KW-0812">Transmembrane</keyword>
<evidence type="ECO:0000256" key="3">
    <source>
        <dbReference type="ARBA" id="ARBA00022989"/>
    </source>
</evidence>
<dbReference type="GO" id="GO:0016757">
    <property type="term" value="F:glycosyltransferase activity"/>
    <property type="evidence" value="ECO:0007669"/>
    <property type="project" value="UniProtKB-KW"/>
</dbReference>
<keyword evidence="3 5" id="KW-1133">Transmembrane helix</keyword>
<feature type="transmembrane region" description="Helical" evidence="5">
    <location>
        <begin position="12"/>
        <end position="40"/>
    </location>
</feature>
<evidence type="ECO:0000256" key="1">
    <source>
        <dbReference type="ARBA" id="ARBA00004141"/>
    </source>
</evidence>
<comment type="subcellular location">
    <subcellularLocation>
        <location evidence="1">Membrane</location>
        <topology evidence="1">Multi-pass membrane protein</topology>
    </subcellularLocation>
</comment>
<keyword evidence="4 5" id="KW-0472">Membrane</keyword>
<feature type="transmembrane region" description="Helical" evidence="5">
    <location>
        <begin position="64"/>
        <end position="97"/>
    </location>
</feature>
<dbReference type="InterPro" id="IPR019109">
    <property type="entry name" value="MamF_MmsF"/>
</dbReference>
<reference evidence="7" key="2">
    <citation type="submission" date="2015-07" db="EMBL/GenBank/DDBJ databases">
        <title>MeaNS - Measles Nucleotide Surveillance Program.</title>
        <authorList>
            <person name="Tran T."/>
            <person name="Druce J."/>
        </authorList>
    </citation>
    <scope>NUCLEOTIDE SEQUENCE</scope>
    <source>
        <strain evidence="7">DSM 9887</strain>
    </source>
</reference>
<evidence type="ECO:0000313" key="6">
    <source>
        <dbReference type="EMBL" id="GED70413.1"/>
    </source>
</evidence>
<dbReference type="Proteomes" id="UP000036834">
    <property type="component" value="Unassembled WGS sequence"/>
</dbReference>
<dbReference type="PATRIC" id="fig|54915.3.peg.1366"/>
<comment type="caution">
    <text evidence="7">The sequence shown here is derived from an EMBL/GenBank/DDBJ whole genome shotgun (WGS) entry which is preliminary data.</text>
</comment>
<dbReference type="STRING" id="54915.ADS79_11975"/>
<name>A0A0K9YWL8_9BACL</name>
<dbReference type="Proteomes" id="UP000319578">
    <property type="component" value="Unassembled WGS sequence"/>
</dbReference>
<reference evidence="6 9" key="3">
    <citation type="submission" date="2019-06" db="EMBL/GenBank/DDBJ databases">
        <title>Whole genome shotgun sequence of Brevibacillus reuszeri NBRC 15719.</title>
        <authorList>
            <person name="Hosoyama A."/>
            <person name="Uohara A."/>
            <person name="Ohji S."/>
            <person name="Ichikawa N."/>
        </authorList>
    </citation>
    <scope>NUCLEOTIDE SEQUENCE [LARGE SCALE GENOMIC DNA]</scope>
    <source>
        <strain evidence="6 9">NBRC 15719</strain>
    </source>
</reference>
<keyword evidence="7" id="KW-0808">Transferase</keyword>
<accession>A0A0K9YWL8</accession>
<evidence type="ECO:0000313" key="9">
    <source>
        <dbReference type="Proteomes" id="UP000319578"/>
    </source>
</evidence>
<dbReference type="Pfam" id="PF09685">
    <property type="entry name" value="MamF_MmsF"/>
    <property type="match status" value="1"/>
</dbReference>
<organism evidence="7 8">
    <name type="scientific">Brevibacillus reuszeri</name>
    <dbReference type="NCBI Taxonomy" id="54915"/>
    <lineage>
        <taxon>Bacteria</taxon>
        <taxon>Bacillati</taxon>
        <taxon>Bacillota</taxon>
        <taxon>Bacilli</taxon>
        <taxon>Bacillales</taxon>
        <taxon>Paenibacillaceae</taxon>
        <taxon>Brevibacillus</taxon>
    </lineage>
</organism>
<keyword evidence="9" id="KW-1185">Reference proteome</keyword>
<reference evidence="8" key="1">
    <citation type="submission" date="2015-07" db="EMBL/GenBank/DDBJ databases">
        <title>Genome sequencing project for genomic taxonomy and phylogenomics of Bacillus-like bacteria.</title>
        <authorList>
            <person name="Liu B."/>
            <person name="Wang J."/>
            <person name="Zhu Y."/>
            <person name="Liu G."/>
            <person name="Chen Q."/>
            <person name="Chen Z."/>
            <person name="Lan J."/>
            <person name="Che J."/>
            <person name="Ge C."/>
            <person name="Shi H."/>
            <person name="Pan Z."/>
            <person name="Liu X."/>
        </authorList>
    </citation>
    <scope>NUCLEOTIDE SEQUENCE [LARGE SCALE GENOMIC DNA]</scope>
    <source>
        <strain evidence="8">DSM 9887</strain>
    </source>
</reference>
<gene>
    <name evidence="7" type="ORF">ADS79_11975</name>
    <name evidence="6" type="ORF">BRE01_41150</name>
</gene>
<proteinExistence type="predicted"/>
<evidence type="ECO:0000313" key="7">
    <source>
        <dbReference type="EMBL" id="KNB73017.1"/>
    </source>
</evidence>
<dbReference type="EMBL" id="LGIQ01000007">
    <property type="protein sequence ID" value="KNB73017.1"/>
    <property type="molecule type" value="Genomic_DNA"/>
</dbReference>
<dbReference type="OrthoDB" id="9808930at2"/>
<evidence type="ECO:0000256" key="4">
    <source>
        <dbReference type="ARBA" id="ARBA00023136"/>
    </source>
</evidence>
<protein>
    <submittedName>
        <fullName evidence="7">Orotate phosphoribosyltransferase</fullName>
    </submittedName>
</protein>
<dbReference type="EMBL" id="BJON01000015">
    <property type="protein sequence ID" value="GED70413.1"/>
    <property type="molecule type" value="Genomic_DNA"/>
</dbReference>